<dbReference type="GO" id="GO:0015074">
    <property type="term" value="P:DNA integration"/>
    <property type="evidence" value="ECO:0007669"/>
    <property type="project" value="InterPro"/>
</dbReference>
<keyword evidence="1" id="KW-0233">DNA recombination</keyword>
<sequence>MANEHAFPHGVYAFTSTEVKPARDFEKSTRDSPVQMIDRDTDLPVWTFDVLDADPNAEGKNAAITVRILSKYQPTLPEAPAGSPFRPVEFECLTGTPYVDSQRCTGNGPGPHRCRSRLAWSWRASAIVAPQPTSAARGPIVRKALTDAVRVDEVLASNPAERAKRPRRTRPPVGSVWSAEELRIFLRATSAHRLSAFFHLAAYTGARRGELLNLRWSDVDLDGSEIRIRGSAAVIAGERVEGTTKGGRASAS</sequence>
<dbReference type="STRING" id="117157.SAMN04489717_0689"/>
<feature type="domain" description="Tyr recombinase" evidence="2">
    <location>
        <begin position="172"/>
        <end position="252"/>
    </location>
</feature>
<dbReference type="InterPro" id="IPR011010">
    <property type="entry name" value="DNA_brk_join_enz"/>
</dbReference>
<evidence type="ECO:0000259" key="2">
    <source>
        <dbReference type="PROSITE" id="PS51898"/>
    </source>
</evidence>
<dbReference type="Pfam" id="PF00589">
    <property type="entry name" value="Phage_integrase"/>
    <property type="match status" value="1"/>
</dbReference>
<dbReference type="GO" id="GO:0006310">
    <property type="term" value="P:DNA recombination"/>
    <property type="evidence" value="ECO:0007669"/>
    <property type="project" value="UniProtKB-KW"/>
</dbReference>
<dbReference type="Proteomes" id="UP000198983">
    <property type="component" value="Chromosome I"/>
</dbReference>
<evidence type="ECO:0000313" key="4">
    <source>
        <dbReference type="Proteomes" id="UP000198983"/>
    </source>
</evidence>
<evidence type="ECO:0000256" key="1">
    <source>
        <dbReference type="ARBA" id="ARBA00023172"/>
    </source>
</evidence>
<name>A0A1H1M7W5_9ACTN</name>
<dbReference type="RefSeq" id="WP_197681658.1">
    <property type="nucleotide sequence ID" value="NZ_LT629732.1"/>
</dbReference>
<dbReference type="InterPro" id="IPR002104">
    <property type="entry name" value="Integrase_catalytic"/>
</dbReference>
<dbReference type="GO" id="GO:0003677">
    <property type="term" value="F:DNA binding"/>
    <property type="evidence" value="ECO:0007669"/>
    <property type="project" value="InterPro"/>
</dbReference>
<dbReference type="AlphaFoldDB" id="A0A1H1M7W5"/>
<protein>
    <submittedName>
        <fullName evidence="3">Phage integrase family protein</fullName>
    </submittedName>
</protein>
<reference evidence="3 4" key="1">
    <citation type="submission" date="2016-10" db="EMBL/GenBank/DDBJ databases">
        <authorList>
            <person name="de Groot N.N."/>
        </authorList>
    </citation>
    <scope>NUCLEOTIDE SEQUENCE [LARGE SCALE GENOMIC DNA]</scope>
    <source>
        <strain evidence="3 4">DSM 22024</strain>
    </source>
</reference>
<dbReference type="PROSITE" id="PS51898">
    <property type="entry name" value="TYR_RECOMBINASE"/>
    <property type="match status" value="1"/>
</dbReference>
<gene>
    <name evidence="3" type="ORF">SAMN04489717_0689</name>
</gene>
<dbReference type="Gene3D" id="1.10.443.10">
    <property type="entry name" value="Intergrase catalytic core"/>
    <property type="match status" value="1"/>
</dbReference>
<accession>A0A1H1M7W5</accession>
<dbReference type="InterPro" id="IPR013762">
    <property type="entry name" value="Integrase-like_cat_sf"/>
</dbReference>
<evidence type="ECO:0000313" key="3">
    <source>
        <dbReference type="EMBL" id="SDR82109.1"/>
    </source>
</evidence>
<dbReference type="SUPFAM" id="SSF56349">
    <property type="entry name" value="DNA breaking-rejoining enzymes"/>
    <property type="match status" value="1"/>
</dbReference>
<proteinExistence type="predicted"/>
<keyword evidence="4" id="KW-1185">Reference proteome</keyword>
<dbReference type="EMBL" id="LT629732">
    <property type="protein sequence ID" value="SDR82109.1"/>
    <property type="molecule type" value="Genomic_DNA"/>
</dbReference>
<organism evidence="3 4">
    <name type="scientific">Actinopolymorpha singaporensis</name>
    <dbReference type="NCBI Taxonomy" id="117157"/>
    <lineage>
        <taxon>Bacteria</taxon>
        <taxon>Bacillati</taxon>
        <taxon>Actinomycetota</taxon>
        <taxon>Actinomycetes</taxon>
        <taxon>Propionibacteriales</taxon>
        <taxon>Actinopolymorphaceae</taxon>
        <taxon>Actinopolymorpha</taxon>
    </lineage>
</organism>